<proteinExistence type="predicted"/>
<gene>
    <name evidence="1" type="ORF">WCV65_11540</name>
</gene>
<protein>
    <submittedName>
        <fullName evidence="1">Uncharacterized protein</fullName>
    </submittedName>
</protein>
<accession>A0ABZ2NC57</accession>
<dbReference type="Proteomes" id="UP001377337">
    <property type="component" value="Chromosome"/>
</dbReference>
<keyword evidence="2" id="KW-1185">Reference proteome</keyword>
<dbReference type="RefSeq" id="WP_035406264.1">
    <property type="nucleotide sequence ID" value="NZ_CP147407.1"/>
</dbReference>
<evidence type="ECO:0000313" key="2">
    <source>
        <dbReference type="Proteomes" id="UP001377337"/>
    </source>
</evidence>
<reference evidence="1 2" key="1">
    <citation type="submission" date="2024-02" db="EMBL/GenBank/DDBJ databases">
        <title>Seven novel Bacillus-like species.</title>
        <authorList>
            <person name="Liu G."/>
        </authorList>
    </citation>
    <scope>NUCLEOTIDE SEQUENCE [LARGE SCALE GENOMIC DNA]</scope>
    <source>
        <strain evidence="1 2">FJAT-52054</strain>
    </source>
</reference>
<organism evidence="1 2">
    <name type="scientific">Metabacillus sediminis</name>
    <dbReference type="NCBI Taxonomy" id="3117746"/>
    <lineage>
        <taxon>Bacteria</taxon>
        <taxon>Bacillati</taxon>
        <taxon>Bacillota</taxon>
        <taxon>Bacilli</taxon>
        <taxon>Bacillales</taxon>
        <taxon>Bacillaceae</taxon>
        <taxon>Metabacillus</taxon>
    </lineage>
</organism>
<dbReference type="EMBL" id="CP147407">
    <property type="protein sequence ID" value="WXB95211.1"/>
    <property type="molecule type" value="Genomic_DNA"/>
</dbReference>
<name>A0ABZ2NC57_9BACI</name>
<evidence type="ECO:0000313" key="1">
    <source>
        <dbReference type="EMBL" id="WXB95211.1"/>
    </source>
</evidence>
<sequence length="185" mass="20240">MGNEGIGLLKRQQRMTVLMNSLTAVKTSGELQVVSGDLENLSALLKARLERNRSRTIDPVSEANPDKLIPAELQEASKLNMGLMKANPELRGFSAALKDYISELILRSIRSKWSANIRPAVAAETMESSPMGIAESLQSVFENAVFPSELPVNMGIWNKIASSLPEGYQIPNPKTYSVIADNLVK</sequence>